<name>A0AA47B2J3_9LACO</name>
<reference evidence="2" key="1">
    <citation type="submission" date="2021-09" db="EMBL/GenBank/DDBJ databases">
        <title>Lactobacillus species from Apis mellifera, Switzerland.</title>
        <authorList>
            <person name="Pfister J."/>
            <person name="Brown A."/>
            <person name="Neumann P."/>
            <person name="Collaud A."/>
            <person name="Retschnig G."/>
            <person name="Perreten V."/>
        </authorList>
    </citation>
    <scope>NUCLEOTIDE SEQUENCE</scope>
    <source>
        <strain evidence="2">IBH002</strain>
    </source>
</reference>
<sequence length="107" mass="11714">MSSSNYTLLTILGCGLATWLSRIIPFILLKKFSLPEKLVDFLSFVPIVIMSALWFSNLLLAKPGHLPQFNVEYVLASIPTFAAAIISKSLLVIVLVGIVSLAVIRLI</sequence>
<feature type="transmembrane region" description="Helical" evidence="1">
    <location>
        <begin position="41"/>
        <end position="61"/>
    </location>
</feature>
<proteinExistence type="predicted"/>
<dbReference type="Proteomes" id="UP001164557">
    <property type="component" value="Chromosome"/>
</dbReference>
<evidence type="ECO:0000256" key="1">
    <source>
        <dbReference type="SAM" id="Phobius"/>
    </source>
</evidence>
<dbReference type="RefSeq" id="WP_046327201.1">
    <property type="nucleotide sequence ID" value="NZ_CP084389.1"/>
</dbReference>
<organism evidence="2 3">
    <name type="scientific">Lactobacillus helsingborgensis</name>
    <dbReference type="NCBI Taxonomy" id="1218494"/>
    <lineage>
        <taxon>Bacteria</taxon>
        <taxon>Bacillati</taxon>
        <taxon>Bacillota</taxon>
        <taxon>Bacilli</taxon>
        <taxon>Lactobacillales</taxon>
        <taxon>Lactobacillaceae</taxon>
        <taxon>Lactobacillus</taxon>
    </lineage>
</organism>
<evidence type="ECO:0000313" key="2">
    <source>
        <dbReference type="EMBL" id="UZX28946.1"/>
    </source>
</evidence>
<keyword evidence="1" id="KW-1133">Transmembrane helix</keyword>
<dbReference type="AlphaFoldDB" id="A0AA47B2J3"/>
<protein>
    <submittedName>
        <fullName evidence="2">AzlD domain-containing protein</fullName>
    </submittedName>
</protein>
<gene>
    <name evidence="2" type="ORF">LDX53_04970</name>
</gene>
<keyword evidence="3" id="KW-1185">Reference proteome</keyword>
<dbReference type="EMBL" id="CP084389">
    <property type="protein sequence ID" value="UZX28946.1"/>
    <property type="molecule type" value="Genomic_DNA"/>
</dbReference>
<dbReference type="InterPro" id="IPR008407">
    <property type="entry name" value="Brnchd-chn_aa_trnsp_AzlD"/>
</dbReference>
<keyword evidence="1" id="KW-0472">Membrane</keyword>
<feature type="transmembrane region" description="Helical" evidence="1">
    <location>
        <begin position="81"/>
        <end position="104"/>
    </location>
</feature>
<accession>A0AA47B2J3</accession>
<evidence type="ECO:0000313" key="3">
    <source>
        <dbReference type="Proteomes" id="UP001164557"/>
    </source>
</evidence>
<feature type="transmembrane region" description="Helical" evidence="1">
    <location>
        <begin position="6"/>
        <end position="29"/>
    </location>
</feature>
<dbReference type="Pfam" id="PF05437">
    <property type="entry name" value="AzlD"/>
    <property type="match status" value="1"/>
</dbReference>
<keyword evidence="1" id="KW-0812">Transmembrane</keyword>